<evidence type="ECO:0000313" key="2">
    <source>
        <dbReference type="Proteomes" id="UP001597497"/>
    </source>
</evidence>
<dbReference type="EMBL" id="JBHUMM010000009">
    <property type="protein sequence ID" value="MFD2671108.1"/>
    <property type="molecule type" value="Genomic_DNA"/>
</dbReference>
<reference evidence="2" key="1">
    <citation type="journal article" date="2019" name="Int. J. Syst. Evol. Microbiol.">
        <title>The Global Catalogue of Microorganisms (GCM) 10K type strain sequencing project: providing services to taxonomists for standard genome sequencing and annotation.</title>
        <authorList>
            <consortium name="The Broad Institute Genomics Platform"/>
            <consortium name="The Broad Institute Genome Sequencing Center for Infectious Disease"/>
            <person name="Wu L."/>
            <person name="Ma J."/>
        </authorList>
    </citation>
    <scope>NUCLEOTIDE SEQUENCE [LARGE SCALE GENOMIC DNA]</scope>
    <source>
        <strain evidence="2">KCTC 33676</strain>
    </source>
</reference>
<evidence type="ECO:0000313" key="1">
    <source>
        <dbReference type="EMBL" id="MFD2671108.1"/>
    </source>
</evidence>
<dbReference type="RefSeq" id="WP_379928540.1">
    <property type="nucleotide sequence ID" value="NZ_JBHUMM010000009.1"/>
</dbReference>
<comment type="caution">
    <text evidence="1">The sequence shown here is derived from an EMBL/GenBank/DDBJ whole genome shotgun (WGS) entry which is preliminary data.</text>
</comment>
<keyword evidence="2" id="KW-1185">Reference proteome</keyword>
<organism evidence="1 2">
    <name type="scientific">Marinicrinis sediminis</name>
    <dbReference type="NCBI Taxonomy" id="1652465"/>
    <lineage>
        <taxon>Bacteria</taxon>
        <taxon>Bacillati</taxon>
        <taxon>Bacillota</taxon>
        <taxon>Bacilli</taxon>
        <taxon>Bacillales</taxon>
        <taxon>Paenibacillaceae</taxon>
    </lineage>
</organism>
<dbReference type="Proteomes" id="UP001597497">
    <property type="component" value="Unassembled WGS sequence"/>
</dbReference>
<protein>
    <submittedName>
        <fullName evidence="1">Uncharacterized protein</fullName>
    </submittedName>
</protein>
<gene>
    <name evidence="1" type="ORF">ACFSUC_05765</name>
</gene>
<accession>A0ABW5R7W3</accession>
<proteinExistence type="predicted"/>
<name>A0ABW5R7W3_9BACL</name>
<sequence length="68" mass="7811">MAGFQKISSRIASTKEGLILGKEMRQHQRYLRRKGFTGAMNGGIVSTDQLFIELKVSEEKVQSFHRRK</sequence>